<keyword evidence="3" id="KW-1185">Reference proteome</keyword>
<evidence type="ECO:0000313" key="2">
    <source>
        <dbReference type="EMBL" id="QNU67833.1"/>
    </source>
</evidence>
<proteinExistence type="predicted"/>
<accession>A0A7H1VR21</accession>
<dbReference type="AlphaFoldDB" id="A0A7H1VR21"/>
<dbReference type="SUPFAM" id="SSF141371">
    <property type="entry name" value="PilZ domain-like"/>
    <property type="match status" value="1"/>
</dbReference>
<organism evidence="2 3">
    <name type="scientific">Ruminiclostridium herbifermentans</name>
    <dbReference type="NCBI Taxonomy" id="2488810"/>
    <lineage>
        <taxon>Bacteria</taxon>
        <taxon>Bacillati</taxon>
        <taxon>Bacillota</taxon>
        <taxon>Clostridia</taxon>
        <taxon>Eubacteriales</taxon>
        <taxon>Oscillospiraceae</taxon>
        <taxon>Ruminiclostridium</taxon>
    </lineage>
</organism>
<dbReference type="GO" id="GO:0035438">
    <property type="term" value="F:cyclic-di-GMP binding"/>
    <property type="evidence" value="ECO:0007669"/>
    <property type="project" value="InterPro"/>
</dbReference>
<dbReference type="Pfam" id="PF07238">
    <property type="entry name" value="PilZ"/>
    <property type="match status" value="1"/>
</dbReference>
<dbReference type="Gene3D" id="2.40.10.220">
    <property type="entry name" value="predicted glycosyltransferase like domains"/>
    <property type="match status" value="1"/>
</dbReference>
<protein>
    <submittedName>
        <fullName evidence="2">PilZ domain-containing protein</fullName>
    </submittedName>
</protein>
<dbReference type="EMBL" id="CP061336">
    <property type="protein sequence ID" value="QNU67833.1"/>
    <property type="molecule type" value="Genomic_DNA"/>
</dbReference>
<dbReference type="InterPro" id="IPR009875">
    <property type="entry name" value="PilZ_domain"/>
</dbReference>
<name>A0A7H1VR21_9FIRM</name>
<sequence>MNLVLKHYAKLKPLSCTVVSGDINKLITIKFDNIKRKDISFVKGDPVILATLGCDGELLLYGGRVIAFTLNNDNYLIFSKRINVDYEDQKRREFYRYPASLLADVRLMGTSNWDDACIIDISYSGMRIYSKGNYEIGSNLEVNIFLTNNILKFEAVVVRKTKSFNRYEYGIQIINKDRSNLYNTKNKIYQLLKDENALIYKHLLGYNY</sequence>
<dbReference type="KEGG" id="rher:EHE19_005100"/>
<gene>
    <name evidence="2" type="ORF">EHE19_005100</name>
</gene>
<evidence type="ECO:0000313" key="3">
    <source>
        <dbReference type="Proteomes" id="UP000306409"/>
    </source>
</evidence>
<dbReference type="RefSeq" id="WP_171003613.1">
    <property type="nucleotide sequence ID" value="NZ_CP061336.1"/>
</dbReference>
<dbReference type="Proteomes" id="UP000306409">
    <property type="component" value="Chromosome"/>
</dbReference>
<feature type="domain" description="PilZ" evidence="1">
    <location>
        <begin position="91"/>
        <end position="180"/>
    </location>
</feature>
<reference evidence="2 3" key="1">
    <citation type="submission" date="2020-09" db="EMBL/GenBank/DDBJ databases">
        <title>Characterization and genome sequencing of Ruminiclostridium sp. nov. MA18.</title>
        <authorList>
            <person name="Rettenmaier R."/>
            <person name="Kowollik M.-L."/>
            <person name="Liebl W."/>
            <person name="Zverlov V."/>
        </authorList>
    </citation>
    <scope>NUCLEOTIDE SEQUENCE [LARGE SCALE GENOMIC DNA]</scope>
    <source>
        <strain evidence="2 3">MA18</strain>
    </source>
</reference>
<evidence type="ECO:0000259" key="1">
    <source>
        <dbReference type="Pfam" id="PF07238"/>
    </source>
</evidence>